<dbReference type="PIRSF" id="PIRSF036762">
    <property type="entry name" value="GAA1"/>
    <property type="match status" value="1"/>
</dbReference>
<evidence type="ECO:0000256" key="1">
    <source>
        <dbReference type="ARBA" id="ARBA00004477"/>
    </source>
</evidence>
<organism evidence="15">
    <name type="scientific">Scylla olivacea</name>
    <name type="common">Orange mud crab</name>
    <name type="synonym">Cancer olivacea</name>
    <dbReference type="NCBI Taxonomy" id="85551"/>
    <lineage>
        <taxon>Eukaryota</taxon>
        <taxon>Metazoa</taxon>
        <taxon>Ecdysozoa</taxon>
        <taxon>Arthropoda</taxon>
        <taxon>Crustacea</taxon>
        <taxon>Multicrustacea</taxon>
        <taxon>Malacostraca</taxon>
        <taxon>Eumalacostraca</taxon>
        <taxon>Eucarida</taxon>
        <taxon>Decapoda</taxon>
        <taxon>Pleocyemata</taxon>
        <taxon>Brachyura</taxon>
        <taxon>Eubrachyura</taxon>
        <taxon>Portunoidea</taxon>
        <taxon>Portunidae</taxon>
        <taxon>Portuninae</taxon>
        <taxon>Scylla</taxon>
    </lineage>
</organism>
<dbReference type="EMBL" id="GDRN01053524">
    <property type="protein sequence ID" value="JAI66163.1"/>
    <property type="molecule type" value="Transcribed_RNA"/>
</dbReference>
<feature type="transmembrane region" description="Helical" evidence="14">
    <location>
        <begin position="498"/>
        <end position="517"/>
    </location>
</feature>
<dbReference type="GO" id="GO:0016255">
    <property type="term" value="P:attachment of GPI anchor to protein"/>
    <property type="evidence" value="ECO:0007669"/>
    <property type="project" value="TreeGrafter"/>
</dbReference>
<evidence type="ECO:0000256" key="2">
    <source>
        <dbReference type="ARBA" id="ARBA00022692"/>
    </source>
</evidence>
<dbReference type="InterPro" id="IPR007246">
    <property type="entry name" value="Gaa1"/>
</dbReference>
<feature type="transmembrane region" description="Helical" evidence="14">
    <location>
        <begin position="553"/>
        <end position="571"/>
    </location>
</feature>
<evidence type="ECO:0000256" key="6">
    <source>
        <dbReference type="ARBA" id="ARBA00023157"/>
    </source>
</evidence>
<feature type="transmembrane region" description="Helical" evidence="14">
    <location>
        <begin position="433"/>
        <end position="452"/>
    </location>
</feature>
<name>A0A0P4WPI4_SCYOL</name>
<evidence type="ECO:0000256" key="7">
    <source>
        <dbReference type="ARBA" id="ARBA00023180"/>
    </source>
</evidence>
<keyword evidence="6" id="KW-1015">Disulfide bond</keyword>
<reference evidence="15" key="1">
    <citation type="submission" date="2015-09" db="EMBL/GenBank/DDBJ databases">
        <title>Scylla olivacea transcriptome.</title>
        <authorList>
            <person name="Ikhwanuddin M."/>
        </authorList>
    </citation>
    <scope>NUCLEOTIDE SEQUENCE</scope>
</reference>
<evidence type="ECO:0000256" key="5">
    <source>
        <dbReference type="ARBA" id="ARBA00023136"/>
    </source>
</evidence>
<evidence type="ECO:0000256" key="8">
    <source>
        <dbReference type="ARBA" id="ARBA00083563"/>
    </source>
</evidence>
<keyword evidence="2 14" id="KW-0812">Transmembrane</keyword>
<accession>A0A0P4WPI4</accession>
<dbReference type="Gene3D" id="3.40.630.10">
    <property type="entry name" value="Zn peptidases"/>
    <property type="match status" value="1"/>
</dbReference>
<dbReference type="PANTHER" id="PTHR13304">
    <property type="entry name" value="GLYCOSYLPHOSPHATIDYLINOSITOL ANCHOR ATTACHMENT 1 PROTEIN"/>
    <property type="match status" value="1"/>
</dbReference>
<evidence type="ECO:0000256" key="13">
    <source>
        <dbReference type="SAM" id="MobiDB-lite"/>
    </source>
</evidence>
<keyword evidence="4 14" id="KW-1133">Transmembrane helix</keyword>
<evidence type="ECO:0000256" key="3">
    <source>
        <dbReference type="ARBA" id="ARBA00022824"/>
    </source>
</evidence>
<feature type="transmembrane region" description="Helical" evidence="14">
    <location>
        <begin position="472"/>
        <end position="491"/>
    </location>
</feature>
<sequence>MGLLTDPGMDRSPLPALLERHHRPLCVCLYVCGCLWFLSLAHNALNHGTYFSENALLPGLVQGDFQGDSEALHYLQSLQEEAESHPSSMPHSWLVGQFTQLGLDTFTHSFTLRYPMGRGKNFTGRNVYAILRASRGSGTEALVVTAPYRPPAALLPGTAPSIALMLAMAKFFSRQVYWAKDIIFLVTEHEQLGAQAWLEAYHSPQTLSPSQSNPASPSLSLLLSGDLEGRAGAIQAGINLEVHSAEVTHLDVKLEGLNGQLPNLDLVNLIHRLCQRENVPHTFKNRADHPRPESMEGWRHQLTTLLSMVTSQASGVPTGNHGLFHRYGVAAVTISGSGREAGGGVGVPIRARSISLQQVGRVLEGVCRSLNNLLEKFHQSFFFYLLPATNRYISIGVYMPPFGLIAGGVLVKALALWYKTSCADDSGKGRHSLLQWAPVVVGTHATCFLLMTCPPTLTRLGLAFDLTPEDSVGLGLTACCVALLLVAVGAARSMKEAGIWEVLKICVLLELGVLLFAGAVYNFSLALLVAVIYTPTALLASPSTARIPHLLKSLLLLLVHPLVLLFGAVLLDTNTHFPEASPLRLLWRTVTGSKRALMYSVVDSLVYSNWVFDVGALCLLPLWCLLWLIVHLHVDVCVSQQAGQQTPQPQLGEGTVKESKSKSE</sequence>
<dbReference type="GO" id="GO:0042765">
    <property type="term" value="C:GPI-anchor transamidase complex"/>
    <property type="evidence" value="ECO:0007669"/>
    <property type="project" value="InterPro"/>
</dbReference>
<feature type="compositionally biased region" description="Basic and acidic residues" evidence="13">
    <location>
        <begin position="655"/>
        <end position="664"/>
    </location>
</feature>
<feature type="transmembrane region" description="Helical" evidence="14">
    <location>
        <begin position="523"/>
        <end position="541"/>
    </location>
</feature>
<dbReference type="Pfam" id="PF04114">
    <property type="entry name" value="Gaa1"/>
    <property type="match status" value="1"/>
</dbReference>
<comment type="subunit">
    <text evidence="10">Heteropentamer. Part of the GPI-anchor transamidase complex, consisting of PIGK, PIGT, PIGS, PIGU and GAA1. Interacts with PIGK.</text>
</comment>
<feature type="region of interest" description="Disordered" evidence="13">
    <location>
        <begin position="645"/>
        <end position="664"/>
    </location>
</feature>
<dbReference type="AlphaFoldDB" id="A0A0P4WPI4"/>
<evidence type="ECO:0000256" key="14">
    <source>
        <dbReference type="SAM" id="Phobius"/>
    </source>
</evidence>
<comment type="function">
    <text evidence="9">Component of the glycosylphosphatidylinositol-anchor (GPI-anchor) transamidase (GPI-T) complex that catalyzes the formation of the linkage between a proprotein and a GPI-anchor and participates in GPI anchored protein biosynthesis. Binds GPI-anchor.</text>
</comment>
<evidence type="ECO:0000256" key="9">
    <source>
        <dbReference type="ARBA" id="ARBA00093336"/>
    </source>
</evidence>
<evidence type="ECO:0000256" key="4">
    <source>
        <dbReference type="ARBA" id="ARBA00022989"/>
    </source>
</evidence>
<evidence type="ECO:0000313" key="15">
    <source>
        <dbReference type="EMBL" id="JAI66163.1"/>
    </source>
</evidence>
<keyword evidence="3" id="KW-0256">Endoplasmic reticulum</keyword>
<comment type="subcellular location">
    <subcellularLocation>
        <location evidence="1">Endoplasmic reticulum membrane</location>
        <topology evidence="1">Multi-pass membrane protein</topology>
    </subcellularLocation>
</comment>
<feature type="transmembrane region" description="Helical" evidence="14">
    <location>
        <begin position="610"/>
        <end position="630"/>
    </location>
</feature>
<evidence type="ECO:0000256" key="11">
    <source>
        <dbReference type="ARBA" id="ARBA00093619"/>
    </source>
</evidence>
<evidence type="ECO:0000256" key="12">
    <source>
        <dbReference type="ARBA" id="ARBA00093661"/>
    </source>
</evidence>
<proteinExistence type="predicted"/>
<dbReference type="FunFam" id="3.40.630.10:FF:000047">
    <property type="entry name" value="Glycosylphosphatidylinositol anchor attachment 1 protein"/>
    <property type="match status" value="1"/>
</dbReference>
<feature type="transmembrane region" description="Helical" evidence="14">
    <location>
        <begin position="397"/>
        <end position="418"/>
    </location>
</feature>
<keyword evidence="5 14" id="KW-0472">Membrane</keyword>
<dbReference type="PANTHER" id="PTHR13304:SF0">
    <property type="entry name" value="GLYCOSYLPHOSPHATIDYLINOSITOL ANCHOR ATTACHMENT 1 PROTEIN"/>
    <property type="match status" value="1"/>
</dbReference>
<evidence type="ECO:0000256" key="10">
    <source>
        <dbReference type="ARBA" id="ARBA00093557"/>
    </source>
</evidence>
<keyword evidence="7" id="KW-0325">Glycoprotein</keyword>
<protein>
    <recommendedName>
        <fullName evidence="11">GPI-anchor transamidase component GPAA1</fullName>
    </recommendedName>
    <alternativeName>
        <fullName evidence="8">GAA1 protein homolog</fullName>
    </alternativeName>
    <alternativeName>
        <fullName evidence="12">Glycosylphosphatidylinositol anchor attachment 1 protein</fullName>
    </alternativeName>
</protein>